<dbReference type="PANTHER" id="PTHR37829:SF3">
    <property type="entry name" value="PROTEIN JAYE-RELATED"/>
    <property type="match status" value="1"/>
</dbReference>
<gene>
    <name evidence="5" type="ORF">FYJ39_08445</name>
</gene>
<dbReference type="Pfam" id="PF04865">
    <property type="entry name" value="Baseplate_J"/>
    <property type="match status" value="1"/>
</dbReference>
<dbReference type="PIRSF" id="PIRSF020481">
    <property type="entry name" value="BAP"/>
    <property type="match status" value="1"/>
</dbReference>
<keyword evidence="6" id="KW-1185">Reference proteome</keyword>
<dbReference type="InterPro" id="IPR052399">
    <property type="entry name" value="Phage_Baseplate_Assmbl_Protein"/>
</dbReference>
<protein>
    <submittedName>
        <fullName evidence="5">Baseplate J/gp47 family protein</fullName>
    </submittedName>
</protein>
<dbReference type="EMBL" id="VUMD01000006">
    <property type="protein sequence ID" value="MSS36599.1"/>
    <property type="molecule type" value="Genomic_DNA"/>
</dbReference>
<organism evidence="5 6">
    <name type="scientific">Clostridium porci</name>
    <dbReference type="NCBI Taxonomy" id="2605778"/>
    <lineage>
        <taxon>Bacteria</taxon>
        <taxon>Bacillati</taxon>
        <taxon>Bacillota</taxon>
        <taxon>Clostridia</taxon>
        <taxon>Eubacteriales</taxon>
        <taxon>Clostridiaceae</taxon>
        <taxon>Clostridium</taxon>
    </lineage>
</organism>
<dbReference type="Pfam" id="PF26079">
    <property type="entry name" value="Baseplate_J_C"/>
    <property type="match status" value="1"/>
</dbReference>
<sequence length="381" mass="41886">MNDILSRLSDCPEVSFIDGISFADLQEKMIQDYQEKFKELTGKDVTLAPADPYRLILYSCAVAIYQAYQYGDRAGKMGLLKYSTGSFLDNLAALKGVRRNEPSAAQATVRFTLSAVLSKTAEIPKGTRVKGIDLYFETIDPAEILAGNLYVDVAVKCQTAGSIGNGFLPGDIQTLVDPLPYILSIRNITQSSGGTDRETDEELAERVYLSPSSYSTAGPQSAYEYWVKTYSPAISECRIISEAPGEVDIYVAENGEIPSDGFVKGLTEYLENSSVRPLTDKVVVKKPEIVNYEIEFTYYIQSADRNKETTIKAEVENACNNYIAWQRHIGRDITPTQLIYELIKAGAQSVEVTKPSYTELTEAQIAVAGAPVVTYGGLRDG</sequence>
<feature type="domain" description="Baseplate protein J-like barrel" evidence="2">
    <location>
        <begin position="108"/>
        <end position="194"/>
    </location>
</feature>
<evidence type="ECO:0000259" key="4">
    <source>
        <dbReference type="Pfam" id="PF26079"/>
    </source>
</evidence>
<accession>A0A7X2NKK3</accession>
<evidence type="ECO:0000259" key="3">
    <source>
        <dbReference type="Pfam" id="PF26078"/>
    </source>
</evidence>
<comment type="caution">
    <text evidence="5">The sequence shown here is derived from an EMBL/GenBank/DDBJ whole genome shotgun (WGS) entry which is preliminary data.</text>
</comment>
<dbReference type="RefSeq" id="WP_154472044.1">
    <property type="nucleotide sequence ID" value="NZ_VUMD01000006.1"/>
</dbReference>
<dbReference type="InterPro" id="IPR058530">
    <property type="entry name" value="Baseplate_J-like_C"/>
</dbReference>
<dbReference type="PANTHER" id="PTHR37829">
    <property type="entry name" value="PHAGE-LIKE ELEMENT PBSX PROTEIN XKDT"/>
    <property type="match status" value="1"/>
</dbReference>
<dbReference type="InterPro" id="IPR058531">
    <property type="entry name" value="Baseplate_J_M"/>
</dbReference>
<dbReference type="AlphaFoldDB" id="A0A7X2NKK3"/>
<dbReference type="InterPro" id="IPR014507">
    <property type="entry name" value="Baseplate_assembly_J_pred"/>
</dbReference>
<reference evidence="5 6" key="1">
    <citation type="submission" date="2019-08" db="EMBL/GenBank/DDBJ databases">
        <title>In-depth cultivation of the pig gut microbiome towards novel bacterial diversity and tailored functional studies.</title>
        <authorList>
            <person name="Wylensek D."/>
            <person name="Hitch T.C.A."/>
            <person name="Clavel T."/>
        </authorList>
    </citation>
    <scope>NUCLEOTIDE SEQUENCE [LARGE SCALE GENOMIC DNA]</scope>
    <source>
        <strain evidence="5 6">WCA-389-WT-23D1</strain>
    </source>
</reference>
<evidence type="ECO:0000313" key="6">
    <source>
        <dbReference type="Proteomes" id="UP000429958"/>
    </source>
</evidence>
<evidence type="ECO:0000256" key="1">
    <source>
        <dbReference type="ARBA" id="ARBA00038087"/>
    </source>
</evidence>
<name>A0A7X2NKK3_9CLOT</name>
<dbReference type="InterPro" id="IPR006949">
    <property type="entry name" value="Barrel_Baseplate_J-like"/>
</dbReference>
<feature type="domain" description="Baseplate J-like C-terminal" evidence="4">
    <location>
        <begin position="296"/>
        <end position="370"/>
    </location>
</feature>
<proteinExistence type="inferred from homology"/>
<dbReference type="Pfam" id="PF26078">
    <property type="entry name" value="Baseplate_J_M"/>
    <property type="match status" value="1"/>
</dbReference>
<feature type="domain" description="Baseplate J-like central" evidence="3">
    <location>
        <begin position="215"/>
        <end position="285"/>
    </location>
</feature>
<evidence type="ECO:0000313" key="5">
    <source>
        <dbReference type="EMBL" id="MSS36599.1"/>
    </source>
</evidence>
<comment type="similarity">
    <text evidence="1">Belongs to the Mu gp47/PBSX XkdT family.</text>
</comment>
<evidence type="ECO:0000259" key="2">
    <source>
        <dbReference type="Pfam" id="PF04865"/>
    </source>
</evidence>
<dbReference type="Proteomes" id="UP000429958">
    <property type="component" value="Unassembled WGS sequence"/>
</dbReference>